<evidence type="ECO:0000313" key="3">
    <source>
        <dbReference type="Proteomes" id="UP000635996"/>
    </source>
</evidence>
<organism evidence="2 3">
    <name type="scientific">Streptomyces thermoviolaceus subsp. thermoviolaceus</name>
    <dbReference type="NCBI Taxonomy" id="66860"/>
    <lineage>
        <taxon>Bacteria</taxon>
        <taxon>Bacillati</taxon>
        <taxon>Actinomycetota</taxon>
        <taxon>Actinomycetes</taxon>
        <taxon>Kitasatosporales</taxon>
        <taxon>Streptomycetaceae</taxon>
        <taxon>Streptomyces</taxon>
    </lineage>
</organism>
<accession>A0ABX0YRI4</accession>
<feature type="region of interest" description="Disordered" evidence="1">
    <location>
        <begin position="136"/>
        <end position="162"/>
    </location>
</feature>
<keyword evidence="3" id="KW-1185">Reference proteome</keyword>
<proteinExistence type="predicted"/>
<evidence type="ECO:0000313" key="2">
    <source>
        <dbReference type="EMBL" id="NJP13610.1"/>
    </source>
</evidence>
<reference evidence="2 3" key="1">
    <citation type="submission" date="2020-03" db="EMBL/GenBank/DDBJ databases">
        <title>WGS of actinomycetes isolated from Thailand.</title>
        <authorList>
            <person name="Thawai C."/>
        </authorList>
    </citation>
    <scope>NUCLEOTIDE SEQUENCE [LARGE SCALE GENOMIC DNA]</scope>
    <source>
        <strain evidence="2 3">NBRC 13905</strain>
    </source>
</reference>
<gene>
    <name evidence="2" type="ORF">HCJ95_04705</name>
</gene>
<evidence type="ECO:0000256" key="1">
    <source>
        <dbReference type="SAM" id="MobiDB-lite"/>
    </source>
</evidence>
<dbReference type="NCBIfam" id="NF038085">
    <property type="entry name" value="MSMEG_6728_fam"/>
    <property type="match status" value="1"/>
</dbReference>
<dbReference type="Pfam" id="PF03013">
    <property type="entry name" value="Pyr_excise"/>
    <property type="match status" value="1"/>
</dbReference>
<dbReference type="Proteomes" id="UP000635996">
    <property type="component" value="Unassembled WGS sequence"/>
</dbReference>
<protein>
    <submittedName>
        <fullName evidence="2">Cytoplasmic protein</fullName>
    </submittedName>
</protein>
<dbReference type="RefSeq" id="WP_125498252.1">
    <property type="nucleotide sequence ID" value="NZ_BMVZ01000001.1"/>
</dbReference>
<sequence length="162" mass="18418">MQTFLPYPGFTECAQVLDRRRLGKQRVEALQVLRGLTVPGYGWRRHPAVRMWIGYEEALVRYGLEVCRVWRDQGHQDTCAASLVAGLAAHRPGHPVRDQQQLAAAGELPPWLGDDAVHLSHRSALVRKDPERYRPLFPDVPDDLPYVWPRSDRDPEPPPEGA</sequence>
<dbReference type="InterPro" id="IPR004260">
    <property type="entry name" value="Pyr-dimer_DNA_glycosylase"/>
</dbReference>
<dbReference type="EMBL" id="JAATEL010000003">
    <property type="protein sequence ID" value="NJP13610.1"/>
    <property type="molecule type" value="Genomic_DNA"/>
</dbReference>
<comment type="caution">
    <text evidence="2">The sequence shown here is derived from an EMBL/GenBank/DDBJ whole genome shotgun (WGS) entry which is preliminary data.</text>
</comment>
<name>A0ABX0YRI4_STRTL</name>